<dbReference type="InterPro" id="IPR025997">
    <property type="entry name" value="SBP_2_dom"/>
</dbReference>
<proteinExistence type="inferred from homology"/>
<sequence>MKKLLSIITMILFITSIALVGCGKDSSTTSSGSKETESTKTEETVAVSGPITINQDIPDQKILSKGPSGEAAVSAKTLQLTEEEVQKIKEGKYTAAIVMHYAGNDWATAQIDGLKATFAKMGIKVVAVTDAQFKAEKQVSDIETVLAKKPDIIVGIPVDPVSTASAFKKAADAGVKVVFMDNKPKGLEAGKDYVSVVSADNYGNGVQAAEIMAKQLGGKGKIGVIYHDADYFVTKQRTEAFEKTIKEKYPKIKIVERGGIIGPNDGEKVASGMLTKNRDLDGMFVVWDVPAEGALAAARTAGKKDFVITTIDLGTNVALDIASNGLIKGLGAQLPYDQGISEAILAGYSLLGKEAPAYVAVPALNVTKENVLDAWKLVYHQDAPKSIQGAAK</sequence>
<gene>
    <name evidence="7" type="ORF">FB550_103274</name>
</gene>
<dbReference type="PROSITE" id="PS51257">
    <property type="entry name" value="PROKAR_LIPOPROTEIN"/>
    <property type="match status" value="1"/>
</dbReference>
<evidence type="ECO:0000259" key="6">
    <source>
        <dbReference type="Pfam" id="PF13407"/>
    </source>
</evidence>
<feature type="signal peptide" evidence="5">
    <location>
        <begin position="1"/>
        <end position="20"/>
    </location>
</feature>
<dbReference type="CDD" id="cd06316">
    <property type="entry name" value="PBP1_ABC_sugar_binding-like"/>
    <property type="match status" value="1"/>
</dbReference>
<dbReference type="RefSeq" id="WP_144563651.1">
    <property type="nucleotide sequence ID" value="NZ_VIVN01000003.1"/>
</dbReference>
<dbReference type="GO" id="GO:0030313">
    <property type="term" value="C:cell envelope"/>
    <property type="evidence" value="ECO:0007669"/>
    <property type="project" value="UniProtKB-SubCell"/>
</dbReference>
<evidence type="ECO:0000256" key="5">
    <source>
        <dbReference type="SAM" id="SignalP"/>
    </source>
</evidence>
<dbReference type="InterPro" id="IPR028082">
    <property type="entry name" value="Peripla_BP_I"/>
</dbReference>
<evidence type="ECO:0000256" key="4">
    <source>
        <dbReference type="SAM" id="MobiDB-lite"/>
    </source>
</evidence>
<evidence type="ECO:0000256" key="3">
    <source>
        <dbReference type="ARBA" id="ARBA00022729"/>
    </source>
</evidence>
<keyword evidence="8" id="KW-1185">Reference proteome</keyword>
<dbReference type="PANTHER" id="PTHR46847">
    <property type="entry name" value="D-ALLOSE-BINDING PERIPLASMIC PROTEIN-RELATED"/>
    <property type="match status" value="1"/>
</dbReference>
<feature type="region of interest" description="Disordered" evidence="4">
    <location>
        <begin position="26"/>
        <end position="45"/>
    </location>
</feature>
<keyword evidence="3 5" id="KW-0732">Signal</keyword>
<name>A0A561DP57_9BACI</name>
<accession>A0A561DP57</accession>
<dbReference type="EMBL" id="VIVN01000003">
    <property type="protein sequence ID" value="TWE05099.1"/>
    <property type="molecule type" value="Genomic_DNA"/>
</dbReference>
<comment type="similarity">
    <text evidence="2">Belongs to the bacterial solute-binding protein 2 family.</text>
</comment>
<dbReference type="PANTHER" id="PTHR46847:SF1">
    <property type="entry name" value="D-ALLOSE-BINDING PERIPLASMIC PROTEIN-RELATED"/>
    <property type="match status" value="1"/>
</dbReference>
<evidence type="ECO:0000256" key="1">
    <source>
        <dbReference type="ARBA" id="ARBA00004196"/>
    </source>
</evidence>
<reference evidence="7 8" key="1">
    <citation type="submission" date="2019-06" db="EMBL/GenBank/DDBJ databases">
        <title>Sorghum-associated microbial communities from plants grown in Nebraska, USA.</title>
        <authorList>
            <person name="Schachtman D."/>
        </authorList>
    </citation>
    <scope>NUCLEOTIDE SEQUENCE [LARGE SCALE GENOMIC DNA]</scope>
    <source>
        <strain evidence="7 8">2482</strain>
    </source>
</reference>
<dbReference type="GO" id="GO:0030246">
    <property type="term" value="F:carbohydrate binding"/>
    <property type="evidence" value="ECO:0007669"/>
    <property type="project" value="UniProtKB-ARBA"/>
</dbReference>
<organism evidence="7 8">
    <name type="scientific">Neobacillus bataviensis</name>
    <dbReference type="NCBI Taxonomy" id="220685"/>
    <lineage>
        <taxon>Bacteria</taxon>
        <taxon>Bacillati</taxon>
        <taxon>Bacillota</taxon>
        <taxon>Bacilli</taxon>
        <taxon>Bacillales</taxon>
        <taxon>Bacillaceae</taxon>
        <taxon>Neobacillus</taxon>
    </lineage>
</organism>
<dbReference type="SUPFAM" id="SSF53822">
    <property type="entry name" value="Periplasmic binding protein-like I"/>
    <property type="match status" value="1"/>
</dbReference>
<comment type="subcellular location">
    <subcellularLocation>
        <location evidence="1">Cell envelope</location>
    </subcellularLocation>
</comment>
<protein>
    <submittedName>
        <fullName evidence="7">Monosaccharide ABC transporter substrate-binding protein (CUT2 family)</fullName>
    </submittedName>
</protein>
<evidence type="ECO:0000313" key="8">
    <source>
        <dbReference type="Proteomes" id="UP000319671"/>
    </source>
</evidence>
<comment type="caution">
    <text evidence="7">The sequence shown here is derived from an EMBL/GenBank/DDBJ whole genome shotgun (WGS) entry which is preliminary data.</text>
</comment>
<feature type="chain" id="PRO_5038347751" evidence="5">
    <location>
        <begin position="21"/>
        <end position="392"/>
    </location>
</feature>
<dbReference type="Pfam" id="PF13407">
    <property type="entry name" value="Peripla_BP_4"/>
    <property type="match status" value="1"/>
</dbReference>
<dbReference type="Gene3D" id="3.40.50.2300">
    <property type="match status" value="2"/>
</dbReference>
<evidence type="ECO:0000256" key="2">
    <source>
        <dbReference type="ARBA" id="ARBA00007639"/>
    </source>
</evidence>
<feature type="domain" description="Periplasmic binding protein" evidence="6">
    <location>
        <begin position="96"/>
        <end position="340"/>
    </location>
</feature>
<dbReference type="AlphaFoldDB" id="A0A561DP57"/>
<feature type="compositionally biased region" description="Basic and acidic residues" evidence="4">
    <location>
        <begin position="34"/>
        <end position="43"/>
    </location>
</feature>
<dbReference type="Proteomes" id="UP000319671">
    <property type="component" value="Unassembled WGS sequence"/>
</dbReference>
<evidence type="ECO:0000313" key="7">
    <source>
        <dbReference type="EMBL" id="TWE05099.1"/>
    </source>
</evidence>